<sequence>MVSSHSLQVGAGSLASDFRVSSFDPSYCGDSFAILRMPAIGLVVMAPTIVRIAALCMGSSSLRTEFDAELYTTAP</sequence>
<proteinExistence type="predicted"/>
<keyword evidence="3" id="KW-1185">Reference proteome</keyword>
<keyword evidence="1" id="KW-1133">Transmembrane helix</keyword>
<organism evidence="2 3">
    <name type="scientific">Melipona bicolor</name>
    <dbReference type="NCBI Taxonomy" id="60889"/>
    <lineage>
        <taxon>Eukaryota</taxon>
        <taxon>Metazoa</taxon>
        <taxon>Ecdysozoa</taxon>
        <taxon>Arthropoda</taxon>
        <taxon>Hexapoda</taxon>
        <taxon>Insecta</taxon>
        <taxon>Pterygota</taxon>
        <taxon>Neoptera</taxon>
        <taxon>Endopterygota</taxon>
        <taxon>Hymenoptera</taxon>
        <taxon>Apocrita</taxon>
        <taxon>Aculeata</taxon>
        <taxon>Apoidea</taxon>
        <taxon>Anthophila</taxon>
        <taxon>Apidae</taxon>
        <taxon>Melipona</taxon>
    </lineage>
</organism>
<evidence type="ECO:0000313" key="3">
    <source>
        <dbReference type="Proteomes" id="UP001177670"/>
    </source>
</evidence>
<reference evidence="2" key="1">
    <citation type="submission" date="2021-10" db="EMBL/GenBank/DDBJ databases">
        <title>Melipona bicolor Genome sequencing and assembly.</title>
        <authorList>
            <person name="Araujo N.S."/>
            <person name="Arias M.C."/>
        </authorList>
    </citation>
    <scope>NUCLEOTIDE SEQUENCE</scope>
    <source>
        <strain evidence="2">USP_2M_L1-L4_2017</strain>
        <tissue evidence="2">Whole body</tissue>
    </source>
</reference>
<dbReference type="EMBL" id="JAHYIQ010000001">
    <property type="protein sequence ID" value="KAK1137390.1"/>
    <property type="molecule type" value="Genomic_DNA"/>
</dbReference>
<keyword evidence="1" id="KW-0812">Transmembrane</keyword>
<comment type="caution">
    <text evidence="2">The sequence shown here is derived from an EMBL/GenBank/DDBJ whole genome shotgun (WGS) entry which is preliminary data.</text>
</comment>
<protein>
    <submittedName>
        <fullName evidence="2">Uncharacterized protein</fullName>
    </submittedName>
</protein>
<evidence type="ECO:0000256" key="1">
    <source>
        <dbReference type="SAM" id="Phobius"/>
    </source>
</evidence>
<evidence type="ECO:0000313" key="2">
    <source>
        <dbReference type="EMBL" id="KAK1137390.1"/>
    </source>
</evidence>
<dbReference type="Proteomes" id="UP001177670">
    <property type="component" value="Unassembled WGS sequence"/>
</dbReference>
<dbReference type="AlphaFoldDB" id="A0AA40KY52"/>
<accession>A0AA40KY52</accession>
<name>A0AA40KY52_9HYME</name>
<feature type="transmembrane region" description="Helical" evidence="1">
    <location>
        <begin position="33"/>
        <end position="54"/>
    </location>
</feature>
<gene>
    <name evidence="2" type="ORF">K0M31_001901</name>
</gene>
<keyword evidence="1" id="KW-0472">Membrane</keyword>